<dbReference type="GO" id="GO:0035556">
    <property type="term" value="P:intracellular signal transduction"/>
    <property type="evidence" value="ECO:0007669"/>
    <property type="project" value="InterPro"/>
</dbReference>
<dbReference type="Pfam" id="PF00211">
    <property type="entry name" value="Guanylate_cyc"/>
    <property type="match status" value="1"/>
</dbReference>
<dbReference type="CDD" id="cd07302">
    <property type="entry name" value="CHD"/>
    <property type="match status" value="1"/>
</dbReference>
<dbReference type="PROSITE" id="PS50125">
    <property type="entry name" value="GUANYLATE_CYCLASE_2"/>
    <property type="match status" value="1"/>
</dbReference>
<dbReference type="PANTHER" id="PTHR43081">
    <property type="entry name" value="ADENYLATE CYCLASE, TERMINAL-DIFFERENTIATION SPECIFIC-RELATED"/>
    <property type="match status" value="1"/>
</dbReference>
<dbReference type="EMBL" id="QOQW01000001">
    <property type="protein sequence ID" value="RCK81790.1"/>
    <property type="molecule type" value="Genomic_DNA"/>
</dbReference>
<name>A0A367ZUS2_9BACT</name>
<organism evidence="3 4">
    <name type="scientific">Candidatus Ozemobacter sibiricus</name>
    <dbReference type="NCBI Taxonomy" id="2268124"/>
    <lineage>
        <taxon>Bacteria</taxon>
        <taxon>Candidatus Ozemobacteria</taxon>
        <taxon>Candidatus Ozemobacterales</taxon>
        <taxon>Candidatus Ozemobacteraceae</taxon>
        <taxon>Candidatus Ozemobacter</taxon>
    </lineage>
</organism>
<reference evidence="3 4" key="1">
    <citation type="submission" date="2018-05" db="EMBL/GenBank/DDBJ databases">
        <title>A metagenomic window into the 2 km-deep terrestrial subsurface aquifer revealed taxonomically and functionally diverse microbial community comprising novel uncultured bacterial lineages.</title>
        <authorList>
            <person name="Kadnikov V.V."/>
            <person name="Mardanov A.V."/>
            <person name="Beletsky A.V."/>
            <person name="Banks D."/>
            <person name="Pimenov N.V."/>
            <person name="Frank Y.A."/>
            <person name="Karnachuk O.V."/>
            <person name="Ravin N.V."/>
        </authorList>
    </citation>
    <scope>NUCLEOTIDE SEQUENCE [LARGE SCALE GENOMIC DNA]</scope>
    <source>
        <strain evidence="3">BY5</strain>
    </source>
</reference>
<dbReference type="SMART" id="SM00044">
    <property type="entry name" value="CYCc"/>
    <property type="match status" value="1"/>
</dbReference>
<proteinExistence type="predicted"/>
<sequence length="471" mass="52326">MGLLDRLTGSGKELEELRKELASCKERLRRAEFERDDYHKKNLHLIDKTHAFFQRLRLLVSTLDDEHVVARAWDLLDMALGIKKGGIFDRTDQGWVAVHAVGFPNNQPPIIPLEEDSMATYVAEHGVPLSIPQLRQQDDLGYLERRGVIPDIKIACPIRVRGKVERVLLICSYAGNVFANEDDLETLEMVTTLLGLVQTNAAILAEQRQALAQTTQALQEQTQALGRLRSIFQRLVAPEVIDHLEKNPDGIVLGGTRQTIVIMFVDIRGFTQMSENLPPEKIIELLNRYFTRVTDIVLEHKGTLDKFMGDAAMVLFGTPVPIDQPVDRAVAAALKIQDMVRDNMAEWVSLGFPAFSVGIGITYQDVVVGNVGSQKLSSFTAIGDGVNLAFRLSSIARGGEILVSESVFENLHDWQGKVEQRPQIQLKGKAEPQIVYALSRYEPGRTGLCPQCGAPVAEGARFCGGCGFRRF</sequence>
<keyword evidence="1" id="KW-0175">Coiled coil</keyword>
<dbReference type="Gene3D" id="3.30.70.1230">
    <property type="entry name" value="Nucleotide cyclase"/>
    <property type="match status" value="1"/>
</dbReference>
<dbReference type="SUPFAM" id="SSF55781">
    <property type="entry name" value="GAF domain-like"/>
    <property type="match status" value="1"/>
</dbReference>
<protein>
    <submittedName>
        <fullName evidence="3">Adenylate cyclase</fullName>
    </submittedName>
</protein>
<dbReference type="Proteomes" id="UP000252355">
    <property type="component" value="Unassembled WGS sequence"/>
</dbReference>
<dbReference type="GO" id="GO:0009190">
    <property type="term" value="P:cyclic nucleotide biosynthetic process"/>
    <property type="evidence" value="ECO:0007669"/>
    <property type="project" value="InterPro"/>
</dbReference>
<dbReference type="InterPro" id="IPR050697">
    <property type="entry name" value="Adenylyl/Guanylyl_Cyclase_3/4"/>
</dbReference>
<dbReference type="InterPro" id="IPR029016">
    <property type="entry name" value="GAF-like_dom_sf"/>
</dbReference>
<dbReference type="InterPro" id="IPR029787">
    <property type="entry name" value="Nucleotide_cyclase"/>
</dbReference>
<feature type="domain" description="Guanylate cyclase" evidence="2">
    <location>
        <begin position="261"/>
        <end position="393"/>
    </location>
</feature>
<accession>A0A367ZUS2</accession>
<dbReference type="GO" id="GO:0004016">
    <property type="term" value="F:adenylate cyclase activity"/>
    <property type="evidence" value="ECO:0007669"/>
    <property type="project" value="UniProtKB-ARBA"/>
</dbReference>
<dbReference type="Pfam" id="PF13240">
    <property type="entry name" value="Zn_Ribbon_1"/>
    <property type="match status" value="1"/>
</dbReference>
<dbReference type="AlphaFoldDB" id="A0A367ZUS2"/>
<evidence type="ECO:0000313" key="4">
    <source>
        <dbReference type="Proteomes" id="UP000252355"/>
    </source>
</evidence>
<dbReference type="SUPFAM" id="SSF55073">
    <property type="entry name" value="Nucleotide cyclase"/>
    <property type="match status" value="1"/>
</dbReference>
<dbReference type="PANTHER" id="PTHR43081:SF1">
    <property type="entry name" value="ADENYLATE CYCLASE, TERMINAL-DIFFERENTIATION SPECIFIC"/>
    <property type="match status" value="1"/>
</dbReference>
<evidence type="ECO:0000259" key="2">
    <source>
        <dbReference type="PROSITE" id="PS50125"/>
    </source>
</evidence>
<evidence type="ECO:0000313" key="3">
    <source>
        <dbReference type="EMBL" id="RCK81790.1"/>
    </source>
</evidence>
<feature type="coiled-coil region" evidence="1">
    <location>
        <begin position="7"/>
        <end position="34"/>
    </location>
</feature>
<gene>
    <name evidence="3" type="ORF">OZSIB_0924</name>
</gene>
<dbReference type="Gene3D" id="3.30.450.40">
    <property type="match status" value="1"/>
</dbReference>
<comment type="caution">
    <text evidence="3">The sequence shown here is derived from an EMBL/GenBank/DDBJ whole genome shotgun (WGS) entry which is preliminary data.</text>
</comment>
<evidence type="ECO:0000256" key="1">
    <source>
        <dbReference type="SAM" id="Coils"/>
    </source>
</evidence>
<dbReference type="InterPro" id="IPR001054">
    <property type="entry name" value="A/G_cyclase"/>
</dbReference>
<dbReference type="InterPro" id="IPR026870">
    <property type="entry name" value="Zinc_ribbon_dom"/>
</dbReference>